<dbReference type="InterPro" id="IPR014756">
    <property type="entry name" value="Ig_E-set"/>
</dbReference>
<organism evidence="13 14">
    <name type="scientific">Natrarchaeobaculum sulfurireducens</name>
    <dbReference type="NCBI Taxonomy" id="2044521"/>
    <lineage>
        <taxon>Archaea</taxon>
        <taxon>Methanobacteriati</taxon>
        <taxon>Methanobacteriota</taxon>
        <taxon>Stenosarchaea group</taxon>
        <taxon>Halobacteria</taxon>
        <taxon>Halobacteriales</taxon>
        <taxon>Natrialbaceae</taxon>
        <taxon>Natrarchaeobaculum</taxon>
    </lineage>
</organism>
<evidence type="ECO:0000313" key="14">
    <source>
        <dbReference type="Proteomes" id="UP000258613"/>
    </source>
</evidence>
<evidence type="ECO:0000313" key="13">
    <source>
        <dbReference type="EMBL" id="AXR82885.1"/>
    </source>
</evidence>
<feature type="domain" description="Copper resistance protein D" evidence="12">
    <location>
        <begin position="348"/>
        <end position="470"/>
    </location>
</feature>
<dbReference type="EMBL" id="CP027033">
    <property type="protein sequence ID" value="AXR82885.1"/>
    <property type="molecule type" value="Genomic_DNA"/>
</dbReference>
<feature type="transmembrane region" description="Helical" evidence="10">
    <location>
        <begin position="355"/>
        <end position="375"/>
    </location>
</feature>
<proteinExistence type="predicted"/>
<dbReference type="OrthoDB" id="206320at2157"/>
<feature type="transmembrane region" description="Helical" evidence="10">
    <location>
        <begin position="275"/>
        <end position="293"/>
    </location>
</feature>
<dbReference type="Pfam" id="PF04234">
    <property type="entry name" value="CopC"/>
    <property type="match status" value="1"/>
</dbReference>
<keyword evidence="6 10" id="KW-1133">Transmembrane helix</keyword>
<feature type="transmembrane region" description="Helical" evidence="10">
    <location>
        <begin position="663"/>
        <end position="686"/>
    </location>
</feature>
<feature type="compositionally biased region" description="Acidic residues" evidence="9">
    <location>
        <begin position="616"/>
        <end position="628"/>
    </location>
</feature>
<keyword evidence="5" id="KW-0732">Signal</keyword>
<feature type="domain" description="CopC" evidence="11">
    <location>
        <begin position="36"/>
        <end position="131"/>
    </location>
</feature>
<reference evidence="14" key="1">
    <citation type="submission" date="2018-02" db="EMBL/GenBank/DDBJ databases">
        <title>Phenotypic and genomic properties of facultatively anaerobic sulfur-reducing natronoarchaea from hypersaline soda lakes.</title>
        <authorList>
            <person name="Sorokin D.Y."/>
            <person name="Kublanov I.V."/>
            <person name="Roman P."/>
            <person name="Sinninghe Damste J.S."/>
            <person name="Golyshin P.N."/>
            <person name="Rojo D."/>
            <person name="Ciordia S."/>
            <person name="Mena M.D.C."/>
            <person name="Ferrer M."/>
            <person name="Messina E."/>
            <person name="Smedile F."/>
            <person name="La Spada G."/>
            <person name="La Cono V."/>
            <person name="Yakimov M.M."/>
        </authorList>
    </citation>
    <scope>NUCLEOTIDE SEQUENCE [LARGE SCALE GENOMIC DNA]</scope>
    <source>
        <strain evidence="14">AArc-Mg</strain>
    </source>
</reference>
<dbReference type="GO" id="GO:0005886">
    <property type="term" value="C:plasma membrane"/>
    <property type="evidence" value="ECO:0007669"/>
    <property type="project" value="UniProtKB-SubCell"/>
</dbReference>
<feature type="transmembrane region" description="Helical" evidence="10">
    <location>
        <begin position="387"/>
        <end position="407"/>
    </location>
</feature>
<dbReference type="PANTHER" id="PTHR34820">
    <property type="entry name" value="INNER MEMBRANE PROTEIN YEBZ"/>
    <property type="match status" value="1"/>
</dbReference>
<accession>A0A346PTP0</accession>
<dbReference type="PANTHER" id="PTHR34820:SF4">
    <property type="entry name" value="INNER MEMBRANE PROTEIN YEBZ"/>
    <property type="match status" value="1"/>
</dbReference>
<name>A0A346PTP0_9EURY</name>
<dbReference type="GeneID" id="37643389"/>
<keyword evidence="7" id="KW-0186">Copper</keyword>
<evidence type="ECO:0000256" key="7">
    <source>
        <dbReference type="ARBA" id="ARBA00023008"/>
    </source>
</evidence>
<dbReference type="InterPro" id="IPR032694">
    <property type="entry name" value="CopC/D"/>
</dbReference>
<dbReference type="GO" id="GO:0042597">
    <property type="term" value="C:periplasmic space"/>
    <property type="evidence" value="ECO:0007669"/>
    <property type="project" value="InterPro"/>
</dbReference>
<evidence type="ECO:0000256" key="2">
    <source>
        <dbReference type="ARBA" id="ARBA00022475"/>
    </source>
</evidence>
<feature type="compositionally biased region" description="Basic and acidic residues" evidence="9">
    <location>
        <begin position="629"/>
        <end position="645"/>
    </location>
</feature>
<keyword evidence="4" id="KW-0479">Metal-binding</keyword>
<keyword evidence="14" id="KW-1185">Reference proteome</keyword>
<dbReference type="Proteomes" id="UP000258613">
    <property type="component" value="Chromosome"/>
</dbReference>
<gene>
    <name evidence="13" type="ORF">AArcMg_2896</name>
</gene>
<sequence>MTDRDRSVRSSVTLLLIVLALGALVLVSMTTPVAAHAYLSETDPGNGEQVDSLPEEVTLYFSGDGVVNADITVEGPDGEVVSDEPEIDPDDTQVVDVPIDETAAVEGMYTVDWEVLADDGHTTSGSFFFAVGDEPLDRDTVLEAYEDDEADESVPPLEAGAKSVLVVGVVGLLGVPAVALFAVGPAFARAGSSRQETVNRRLSALIAVAAFCTLVGALALGIGRAAGTGALSIGTLVEFTETPLGQAWLLQSVLAVSLAGLAGVGLKRLVSRRGLYWGTFLGGLLVTLSVAWTSHSATAIDRLNGTIIDFVHLFGAGLWVGGLAVLALAVVPAIRTASPADGAALLSRTVRRFSVLALVGVTLVLTTGFILASWHVPTADGLFETDYGLVLVAKLALATVALGLGGLNRFVLLSRLEPSVPSRPADTSRPVSTDGGTESADRERSIGQFVRSVRLEFALLVAVLVLSGVLTSAPTAAVAGEGDELTESTIEYEYDDVLLEVTVFPVAEDEADDALTLTADEPIVFEAAFVEDGELVESEQSVRLLLSDEDGSDQEVELEEIDDGGYATVQPLSSEGTWELRLTGAPGGTYVSEWIDATVVPAADDAHDHGDHGDESDGSDDSDDSDDDLVVHDHGHDHGDHDHGNHTTSIDYSDERPSFFQTLLRFVAVLTVVVGGLAVTLESLWLRANWDD</sequence>
<feature type="region of interest" description="Disordered" evidence="9">
    <location>
        <begin position="604"/>
        <end position="649"/>
    </location>
</feature>
<feature type="transmembrane region" description="Helical" evidence="10">
    <location>
        <begin position="313"/>
        <end position="334"/>
    </location>
</feature>
<keyword evidence="8 10" id="KW-0472">Membrane</keyword>
<evidence type="ECO:0000256" key="9">
    <source>
        <dbReference type="SAM" id="MobiDB-lite"/>
    </source>
</evidence>
<feature type="region of interest" description="Disordered" evidence="9">
    <location>
        <begin position="419"/>
        <end position="443"/>
    </location>
</feature>
<dbReference type="Pfam" id="PF05425">
    <property type="entry name" value="CopD"/>
    <property type="match status" value="1"/>
</dbReference>
<dbReference type="KEGG" id="nag:AArcMg_2896"/>
<dbReference type="InterPro" id="IPR014755">
    <property type="entry name" value="Cu-Rt/internalin_Ig-like"/>
</dbReference>
<evidence type="ECO:0000256" key="4">
    <source>
        <dbReference type="ARBA" id="ARBA00022723"/>
    </source>
</evidence>
<feature type="transmembrane region" description="Helical" evidence="10">
    <location>
        <begin position="164"/>
        <end position="183"/>
    </location>
</feature>
<evidence type="ECO:0000256" key="3">
    <source>
        <dbReference type="ARBA" id="ARBA00022692"/>
    </source>
</evidence>
<dbReference type="InterPro" id="IPR008457">
    <property type="entry name" value="Cu-R_CopD_dom"/>
</dbReference>
<feature type="compositionally biased region" description="Basic and acidic residues" evidence="9">
    <location>
        <begin position="604"/>
        <end position="615"/>
    </location>
</feature>
<keyword evidence="2" id="KW-1003">Cell membrane</keyword>
<feature type="transmembrane region" description="Helical" evidence="10">
    <location>
        <begin position="247"/>
        <end position="266"/>
    </location>
</feature>
<evidence type="ECO:0000259" key="12">
    <source>
        <dbReference type="Pfam" id="PF05425"/>
    </source>
</evidence>
<dbReference type="SUPFAM" id="SSF81296">
    <property type="entry name" value="E set domains"/>
    <property type="match status" value="1"/>
</dbReference>
<evidence type="ECO:0000259" key="11">
    <source>
        <dbReference type="Pfam" id="PF04234"/>
    </source>
</evidence>
<evidence type="ECO:0000256" key="1">
    <source>
        <dbReference type="ARBA" id="ARBA00004651"/>
    </source>
</evidence>
<feature type="transmembrane region" description="Helical" evidence="10">
    <location>
        <begin position="204"/>
        <end position="227"/>
    </location>
</feature>
<evidence type="ECO:0000256" key="8">
    <source>
        <dbReference type="ARBA" id="ARBA00023136"/>
    </source>
</evidence>
<dbReference type="GO" id="GO:0005507">
    <property type="term" value="F:copper ion binding"/>
    <property type="evidence" value="ECO:0007669"/>
    <property type="project" value="InterPro"/>
</dbReference>
<dbReference type="RefSeq" id="WP_117369450.1">
    <property type="nucleotide sequence ID" value="NZ_CP027033.1"/>
</dbReference>
<protein>
    <submittedName>
        <fullName evidence="13">Copper resistance protein CopD</fullName>
    </submittedName>
</protein>
<dbReference type="Gene3D" id="2.60.40.1220">
    <property type="match status" value="1"/>
</dbReference>
<dbReference type="GO" id="GO:0046688">
    <property type="term" value="P:response to copper ion"/>
    <property type="evidence" value="ECO:0007669"/>
    <property type="project" value="InterPro"/>
</dbReference>
<dbReference type="GO" id="GO:0006825">
    <property type="term" value="P:copper ion transport"/>
    <property type="evidence" value="ECO:0007669"/>
    <property type="project" value="InterPro"/>
</dbReference>
<dbReference type="InterPro" id="IPR007348">
    <property type="entry name" value="CopC_dom"/>
</dbReference>
<comment type="subcellular location">
    <subcellularLocation>
        <location evidence="1">Cell membrane</location>
        <topology evidence="1">Multi-pass membrane protein</topology>
    </subcellularLocation>
</comment>
<evidence type="ECO:0000256" key="6">
    <source>
        <dbReference type="ARBA" id="ARBA00022989"/>
    </source>
</evidence>
<evidence type="ECO:0000256" key="5">
    <source>
        <dbReference type="ARBA" id="ARBA00022729"/>
    </source>
</evidence>
<evidence type="ECO:0000256" key="10">
    <source>
        <dbReference type="SAM" id="Phobius"/>
    </source>
</evidence>
<dbReference type="AlphaFoldDB" id="A0A346PTP0"/>
<keyword evidence="3 10" id="KW-0812">Transmembrane</keyword>